<organism evidence="1 2">
    <name type="scientific">Virgibacillus subterraneus</name>
    <dbReference type="NCBI Taxonomy" id="621109"/>
    <lineage>
        <taxon>Bacteria</taxon>
        <taxon>Bacillati</taxon>
        <taxon>Bacillota</taxon>
        <taxon>Bacilli</taxon>
        <taxon>Bacillales</taxon>
        <taxon>Bacillaceae</taxon>
        <taxon>Virgibacillus</taxon>
    </lineage>
</organism>
<protein>
    <recommendedName>
        <fullName evidence="3">NUDIX hydrolase</fullName>
    </recommendedName>
</protein>
<dbReference type="SUPFAM" id="SSF55811">
    <property type="entry name" value="Nudix"/>
    <property type="match status" value="1"/>
</dbReference>
<keyword evidence="2" id="KW-1185">Reference proteome</keyword>
<evidence type="ECO:0008006" key="3">
    <source>
        <dbReference type="Google" id="ProtNLM"/>
    </source>
</evidence>
<name>A0A1H8Z9E3_9BACI</name>
<reference evidence="1 2" key="1">
    <citation type="submission" date="2016-10" db="EMBL/GenBank/DDBJ databases">
        <authorList>
            <person name="Varghese N."/>
            <person name="Submissions S."/>
        </authorList>
    </citation>
    <scope>NUCLEOTIDE SEQUENCE [LARGE SCALE GENOMIC DNA]</scope>
    <source>
        <strain evidence="1 2">CGMCC 1.7734</strain>
    </source>
</reference>
<dbReference type="InterPro" id="IPR015797">
    <property type="entry name" value="NUDIX_hydrolase-like_dom_sf"/>
</dbReference>
<evidence type="ECO:0000313" key="1">
    <source>
        <dbReference type="EMBL" id="SEP61016.1"/>
    </source>
</evidence>
<evidence type="ECO:0000313" key="2">
    <source>
        <dbReference type="Proteomes" id="UP000198733"/>
    </source>
</evidence>
<dbReference type="Proteomes" id="UP000198733">
    <property type="component" value="Unassembled WGS sequence"/>
</dbReference>
<sequence>MSEKRYHRSFGVYGIYVKDGKLLVINKNGGPYINRYDLPGGSLFL</sequence>
<proteinExistence type="predicted"/>
<accession>A0A1H8Z9E3</accession>
<gene>
    <name evidence="1" type="ORF">SAMN05216232_0339</name>
</gene>
<comment type="caution">
    <text evidence="1">The sequence shown here is derived from an EMBL/GenBank/DDBJ whole genome shotgun (WGS) entry which is preliminary data.</text>
</comment>
<dbReference type="EMBL" id="FOEH01000001">
    <property type="protein sequence ID" value="SEP61016.1"/>
    <property type="molecule type" value="Genomic_DNA"/>
</dbReference>